<sequence length="465" mass="52845">MAGGSSGRKMDQTPSWAVATVCTVIIIISLLLEKGLHRIGKWFSDKHKRAMVEALGKIKDVDDSRVHLLVADVCGDYADKICVPLSAGNTMLPCPSGKRSQAKKEAEGSCGISRSAWSPRGGCWLGQGKVAFMSAYAIHQLHIFIFFLAIFHLLYTAATMALGRAKIRRWKEWERETSSLDYEFSNDPSRFRFAHETSFVRQHTSFWDRIPFLLYIVSFFRQFFWSVRKADYLTMRHGFISVNPLGPGTRFDFQKYIKRSLEDDFVVIVSISPILWASAVIFLLINVHGWHTLFWISLVPPVIILVVGTKLQAIITWMALEIKERHVVVQGIPVVQLSDHHFWFGKPGLVLFLIHFTLFQNGFHLIYFLWIWYTFGLNSCFHESFGLVIARVAIGVSVQILCSYVTLPIYALVSQMGSRMKRTVFDEQAAKAITNWQKLARKRRGGGKSSTHSPFRTPTESRSGA</sequence>
<organism evidence="11">
    <name type="scientific">Spirodela intermedia</name>
    <name type="common">Intermediate duckweed</name>
    <dbReference type="NCBI Taxonomy" id="51605"/>
    <lineage>
        <taxon>Eukaryota</taxon>
        <taxon>Viridiplantae</taxon>
        <taxon>Streptophyta</taxon>
        <taxon>Embryophyta</taxon>
        <taxon>Tracheophyta</taxon>
        <taxon>Spermatophyta</taxon>
        <taxon>Magnoliopsida</taxon>
        <taxon>Liliopsida</taxon>
        <taxon>Araceae</taxon>
        <taxon>Lemnoideae</taxon>
        <taxon>Spirodela</taxon>
    </lineage>
</organism>
<evidence type="ECO:0000256" key="4">
    <source>
        <dbReference type="ARBA" id="ARBA00022821"/>
    </source>
</evidence>
<keyword evidence="5 8" id="KW-1133">Transmembrane helix</keyword>
<dbReference type="PANTHER" id="PTHR31942">
    <property type="entry name" value="MLO-LIKE PROTEIN 1"/>
    <property type="match status" value="1"/>
</dbReference>
<dbReference type="PANTHER" id="PTHR31942:SF49">
    <property type="entry name" value="MLO-LIKE PROTEIN 8"/>
    <property type="match status" value="1"/>
</dbReference>
<dbReference type="InterPro" id="IPR004326">
    <property type="entry name" value="Mlo"/>
</dbReference>
<dbReference type="Proteomes" id="UP001189122">
    <property type="component" value="Unassembled WGS sequence"/>
</dbReference>
<dbReference type="EMBL" id="LR743605">
    <property type="protein sequence ID" value="CAA2634458.1"/>
    <property type="molecule type" value="Genomic_DNA"/>
</dbReference>
<gene>
    <name evidence="8" type="primary">MLO</name>
    <name evidence="11" type="ORF">SI7747_18019868</name>
</gene>
<protein>
    <recommendedName>
        <fullName evidence="8">MLO-like protein</fullName>
    </recommendedName>
</protein>
<dbReference type="EMBL" id="CACRZD030000018">
    <property type="protein sequence ID" value="CAA6673451.1"/>
    <property type="molecule type" value="Genomic_DNA"/>
</dbReference>
<evidence type="ECO:0000256" key="10">
    <source>
        <dbReference type="SAM" id="Phobius"/>
    </source>
</evidence>
<reference evidence="11 12" key="1">
    <citation type="submission" date="2019-12" db="EMBL/GenBank/DDBJ databases">
        <authorList>
            <person name="Scholz U."/>
            <person name="Mascher M."/>
            <person name="Fiebig A."/>
        </authorList>
    </citation>
    <scope>NUCLEOTIDE SEQUENCE</scope>
</reference>
<feature type="transmembrane region" description="Helical" evidence="10">
    <location>
        <begin position="143"/>
        <end position="163"/>
    </location>
</feature>
<name>A0A7I8JUQ0_SPIIN</name>
<feature type="transmembrane region" description="Helical" evidence="10">
    <location>
        <begin position="385"/>
        <end position="413"/>
    </location>
</feature>
<keyword evidence="6 8" id="KW-0472">Membrane</keyword>
<feature type="transmembrane region" description="Helical" evidence="10">
    <location>
        <begin position="293"/>
        <end position="320"/>
    </location>
</feature>
<comment type="domain">
    <text evidence="8">The C-terminus contains a calmodulin-binding domain, which binds calmodulin in a calcium-dependent fashion.</text>
</comment>
<dbReference type="AlphaFoldDB" id="A0A7I8JUQ0"/>
<proteinExistence type="inferred from homology"/>
<comment type="similarity">
    <text evidence="2 8">Belongs to the MLO family.</text>
</comment>
<evidence type="ECO:0000256" key="5">
    <source>
        <dbReference type="ARBA" id="ARBA00022989"/>
    </source>
</evidence>
<keyword evidence="4 8" id="KW-0611">Plant defense</keyword>
<feature type="transmembrane region" description="Helical" evidence="10">
    <location>
        <begin position="349"/>
        <end position="373"/>
    </location>
</feature>
<comment type="subcellular location">
    <subcellularLocation>
        <location evidence="1 8">Membrane</location>
        <topology evidence="1 8">Multi-pass membrane protein</topology>
    </subcellularLocation>
</comment>
<feature type="compositionally biased region" description="Polar residues" evidence="9">
    <location>
        <begin position="449"/>
        <end position="465"/>
    </location>
</feature>
<evidence type="ECO:0000256" key="9">
    <source>
        <dbReference type="SAM" id="MobiDB-lite"/>
    </source>
</evidence>
<accession>A0A7I8JUQ0</accession>
<evidence type="ECO:0000313" key="11">
    <source>
        <dbReference type="EMBL" id="CAA2634458.1"/>
    </source>
</evidence>
<dbReference type="GO" id="GO:0016020">
    <property type="term" value="C:membrane"/>
    <property type="evidence" value="ECO:0007669"/>
    <property type="project" value="UniProtKB-SubCell"/>
</dbReference>
<feature type="transmembrane region" description="Helical" evidence="10">
    <location>
        <begin position="15"/>
        <end position="32"/>
    </location>
</feature>
<feature type="region of interest" description="Disordered" evidence="9">
    <location>
        <begin position="440"/>
        <end position="465"/>
    </location>
</feature>
<keyword evidence="7 8" id="KW-0568">Pathogenesis-related protein</keyword>
<keyword evidence="12" id="KW-1185">Reference proteome</keyword>
<evidence type="ECO:0000256" key="2">
    <source>
        <dbReference type="ARBA" id="ARBA00006574"/>
    </source>
</evidence>
<evidence type="ECO:0000256" key="3">
    <source>
        <dbReference type="ARBA" id="ARBA00022692"/>
    </source>
</evidence>
<evidence type="ECO:0000256" key="1">
    <source>
        <dbReference type="ARBA" id="ARBA00004141"/>
    </source>
</evidence>
<feature type="transmembrane region" description="Helical" evidence="10">
    <location>
        <begin position="210"/>
        <end position="227"/>
    </location>
</feature>
<dbReference type="GO" id="GO:0005516">
    <property type="term" value="F:calmodulin binding"/>
    <property type="evidence" value="ECO:0007669"/>
    <property type="project" value="UniProtKB-KW"/>
</dbReference>
<dbReference type="GO" id="GO:0006952">
    <property type="term" value="P:defense response"/>
    <property type="evidence" value="ECO:0007669"/>
    <property type="project" value="UniProtKB-KW"/>
</dbReference>
<evidence type="ECO:0000256" key="7">
    <source>
        <dbReference type="ARBA" id="ARBA00023265"/>
    </source>
</evidence>
<dbReference type="Pfam" id="PF03094">
    <property type="entry name" value="Mlo"/>
    <property type="match status" value="1"/>
</dbReference>
<comment type="function">
    <text evidence="8">May be involved in modulation of pathogen defense and leaf cell death.</text>
</comment>
<evidence type="ECO:0000256" key="6">
    <source>
        <dbReference type="ARBA" id="ARBA00023136"/>
    </source>
</evidence>
<feature type="transmembrane region" description="Helical" evidence="10">
    <location>
        <begin position="265"/>
        <end position="287"/>
    </location>
</feature>
<keyword evidence="3 8" id="KW-0812">Transmembrane</keyword>
<evidence type="ECO:0000313" key="12">
    <source>
        <dbReference type="Proteomes" id="UP001189122"/>
    </source>
</evidence>
<evidence type="ECO:0000256" key="8">
    <source>
        <dbReference type="RuleBase" id="RU280816"/>
    </source>
</evidence>
<keyword evidence="8" id="KW-0112">Calmodulin-binding</keyword>